<dbReference type="Pfam" id="PF18480">
    <property type="entry name" value="DUF5615"/>
    <property type="match status" value="1"/>
</dbReference>
<dbReference type="AlphaFoldDB" id="A0A068NRN5"/>
<dbReference type="OrthoDB" id="8085537at2"/>
<dbReference type="RefSeq" id="WP_025225996.1">
    <property type="nucleotide sequence ID" value="NZ_CP007139.1"/>
</dbReference>
<keyword evidence="3" id="KW-1185">Reference proteome</keyword>
<dbReference type="Proteomes" id="UP000027982">
    <property type="component" value="Chromosome"/>
</dbReference>
<dbReference type="eggNOG" id="COG4634">
    <property type="taxonomic scope" value="Bacteria"/>
</dbReference>
<dbReference type="InterPro" id="IPR041049">
    <property type="entry name" value="DUF5615"/>
</dbReference>
<accession>A0A068NRN5</accession>
<gene>
    <name evidence="2" type="ORF">OP10G_2062</name>
</gene>
<dbReference type="EMBL" id="CP007139">
    <property type="protein sequence ID" value="AIE85430.1"/>
    <property type="molecule type" value="Genomic_DNA"/>
</dbReference>
<organism evidence="2 3">
    <name type="scientific">Fimbriimonas ginsengisoli Gsoil 348</name>
    <dbReference type="NCBI Taxonomy" id="661478"/>
    <lineage>
        <taxon>Bacteria</taxon>
        <taxon>Bacillati</taxon>
        <taxon>Armatimonadota</taxon>
        <taxon>Fimbriimonadia</taxon>
        <taxon>Fimbriimonadales</taxon>
        <taxon>Fimbriimonadaceae</taxon>
        <taxon>Fimbriimonas</taxon>
    </lineage>
</organism>
<feature type="domain" description="DUF5615" evidence="1">
    <location>
        <begin position="1"/>
        <end position="105"/>
    </location>
</feature>
<sequence>MKILLDNCVDWRLARSLPDHEVAHARELGWQALTNGRLLTAAEEDGFAVIVTVDKNFRFQQNPDGRSISVVTLSPVLVKLEELLPLIPQLNEVLAKLEAGSFTVIN</sequence>
<proteinExistence type="predicted"/>
<dbReference type="STRING" id="661478.OP10G_2062"/>
<reference evidence="2 3" key="1">
    <citation type="journal article" date="2014" name="PLoS ONE">
        <title>The first complete genome sequence of the class fimbriimonadia in the phylum armatimonadetes.</title>
        <authorList>
            <person name="Hu Z.Y."/>
            <person name="Wang Y.Z."/>
            <person name="Im W.T."/>
            <person name="Wang S.Y."/>
            <person name="Zhao G.P."/>
            <person name="Zheng H.J."/>
            <person name="Quan Z.X."/>
        </authorList>
    </citation>
    <scope>NUCLEOTIDE SEQUENCE [LARGE SCALE GENOMIC DNA]</scope>
    <source>
        <strain evidence="2">Gsoil 348</strain>
    </source>
</reference>
<evidence type="ECO:0000313" key="2">
    <source>
        <dbReference type="EMBL" id="AIE85430.1"/>
    </source>
</evidence>
<evidence type="ECO:0000313" key="3">
    <source>
        <dbReference type="Proteomes" id="UP000027982"/>
    </source>
</evidence>
<protein>
    <recommendedName>
        <fullName evidence="1">DUF5615 domain-containing protein</fullName>
    </recommendedName>
</protein>
<dbReference type="KEGG" id="fgi:OP10G_2062"/>
<evidence type="ECO:0000259" key="1">
    <source>
        <dbReference type="Pfam" id="PF18480"/>
    </source>
</evidence>
<dbReference type="HOGENOM" id="CLU_156527_0_0_0"/>
<name>A0A068NRN5_FIMGI</name>